<dbReference type="RefSeq" id="WP_088392629.1">
    <property type="nucleotide sequence ID" value="NZ_MTCZ01000062.1"/>
</dbReference>
<dbReference type="NCBIfam" id="TIGR04131">
    <property type="entry name" value="Bac_Flav_CTERM"/>
    <property type="match status" value="1"/>
</dbReference>
<proteinExistence type="predicted"/>
<dbReference type="Proteomes" id="UP000197768">
    <property type="component" value="Unassembled WGS sequence"/>
</dbReference>
<dbReference type="Pfam" id="PF19081">
    <property type="entry name" value="Ig_7"/>
    <property type="match status" value="1"/>
</dbReference>
<dbReference type="InterPro" id="IPR026341">
    <property type="entry name" value="T9SS_type_B"/>
</dbReference>
<dbReference type="NCBIfam" id="NF038133">
    <property type="entry name" value="choice_anch_L"/>
    <property type="match status" value="1"/>
</dbReference>
<name>A0A246GID4_9FLAO</name>
<protein>
    <recommendedName>
        <fullName evidence="1">Ig-like domain-containing protein</fullName>
    </recommendedName>
</protein>
<feature type="domain" description="Ig-like" evidence="1">
    <location>
        <begin position="274"/>
        <end position="349"/>
    </location>
</feature>
<dbReference type="AlphaFoldDB" id="A0A246GID4"/>
<reference evidence="2 3" key="1">
    <citation type="journal article" date="2017" name="Infect. Genet. Evol.">
        <title>Comparative genome analysis of fish pathogen Flavobacterium columnare reveals extensive sequence diversity within the species.</title>
        <authorList>
            <person name="Kayansamruaj P."/>
            <person name="Dong H.T."/>
            <person name="Hirono I."/>
            <person name="Kondo H."/>
            <person name="Senapin S."/>
            <person name="Rodkhum C."/>
        </authorList>
    </citation>
    <scope>NUCLEOTIDE SEQUENCE [LARGE SCALE GENOMIC DNA]</scope>
    <source>
        <strain evidence="2 3">1215</strain>
    </source>
</reference>
<dbReference type="InterPro" id="IPR049804">
    <property type="entry name" value="Choice_anch_L"/>
</dbReference>
<dbReference type="Pfam" id="PF13585">
    <property type="entry name" value="CHU_C"/>
    <property type="match status" value="1"/>
</dbReference>
<dbReference type="InterPro" id="IPR044023">
    <property type="entry name" value="Ig_7"/>
</dbReference>
<comment type="caution">
    <text evidence="2">The sequence shown here is derived from an EMBL/GenBank/DDBJ whole genome shotgun (WGS) entry which is preliminary data.</text>
</comment>
<evidence type="ECO:0000313" key="2">
    <source>
        <dbReference type="EMBL" id="OWP83998.1"/>
    </source>
</evidence>
<evidence type="ECO:0000313" key="3">
    <source>
        <dbReference type="Proteomes" id="UP000197768"/>
    </source>
</evidence>
<accession>A0A246GID4</accession>
<dbReference type="EMBL" id="MTCZ01000062">
    <property type="protein sequence ID" value="OWP83998.1"/>
    <property type="molecule type" value="Genomic_DNA"/>
</dbReference>
<gene>
    <name evidence="2" type="ORF">BWK59_07630</name>
</gene>
<evidence type="ECO:0000259" key="1">
    <source>
        <dbReference type="Pfam" id="PF19081"/>
    </source>
</evidence>
<dbReference type="InterPro" id="IPR013783">
    <property type="entry name" value="Ig-like_fold"/>
</dbReference>
<sequence length="760" mass="86083">MKNYLFRVALFFVILKYHSQYIAVNDQHDANELVSIFLGGIKCGTVSNVSISGGENFGIKSIGYFDRNNTTFPLQNGIILSTGKVLNAMKPNTGNLSDGSISWQGDNDLMQTLNINNTYNASILEFDYIPFTNKISFDYIFASEQYLSSPSANQCDYTDGFAFLIKPNNGNQSYQNIALVPGTNIPVTVQTIRGSGTICPKNNESYFDTFNGLDAPITFNGQTKILKAESSVVAGNSYHIKLVIADQGNEKYDSAIFLGGGTFQSETFLGKDHTITTQNPYCKGEKVELDASQYGTNNTYTWYKNDIDTGVHTPKFLIIDNTNTNEVEYRVEVMINGICTSKGRIKVQFINLPSLTPQNLIECDLDKDGKAYFDLTKLNKIITQNDPNLETVFSESANGISITDPTHYLSSPKTIFVKISNSYCSIETTVNLQLSSITYTNKSYTKCDEDDQKDGYTNFLLDQELIPIIFSNSNKQASVFFYTNVSDAEKKLFPLSNIFFNTIKDEQKIYARIEQNNSCDDIIAITLKVNYINPDIVKDTYLTICKNEAVKIEAPTNFTHYLWNTLDTNPYIIINKKGIYTVTLTDIQGCQFIKKYLIHESAPATNINPIINDFSDPNSLEIVYTSNGGNYEFSIDGVQYQNSNFFTNLEQGEYHISVRDKNGCEPTLYKTVYILDYPKFFTPNNDGYNDTWYVKDSNFKKNIKEIEIFDRYGKLLKQLNPNQAWDGTYLDNNLPADDYWFTIKLYNNNNTIKNHFSLKR</sequence>
<dbReference type="Gene3D" id="2.60.40.10">
    <property type="entry name" value="Immunoglobulins"/>
    <property type="match status" value="1"/>
</dbReference>
<organism evidence="2 3">
    <name type="scientific">Flavobacterium davisii</name>
    <dbReference type="NCBI Taxonomy" id="2906077"/>
    <lineage>
        <taxon>Bacteria</taxon>
        <taxon>Pseudomonadati</taxon>
        <taxon>Bacteroidota</taxon>
        <taxon>Flavobacteriia</taxon>
        <taxon>Flavobacteriales</taxon>
        <taxon>Flavobacteriaceae</taxon>
        <taxon>Flavobacterium</taxon>
    </lineage>
</organism>